<dbReference type="PANTHER" id="PTHR34385:SF1">
    <property type="entry name" value="PEPTIDOGLYCAN L-ALANYL-D-GLUTAMATE ENDOPEPTIDASE CWLK"/>
    <property type="match status" value="1"/>
</dbReference>
<dbReference type="RefSeq" id="WP_066263016.1">
    <property type="nucleotide sequence ID" value="NZ_JARMAB010000032.1"/>
</dbReference>
<dbReference type="Pfam" id="PF02557">
    <property type="entry name" value="VanY"/>
    <property type="match status" value="1"/>
</dbReference>
<keyword evidence="5" id="KW-1185">Reference proteome</keyword>
<organism evidence="4 5">
    <name type="scientific">Heyndrickxia acidicola</name>
    <dbReference type="NCBI Taxonomy" id="209389"/>
    <lineage>
        <taxon>Bacteria</taxon>
        <taxon>Bacillati</taxon>
        <taxon>Bacillota</taxon>
        <taxon>Bacilli</taxon>
        <taxon>Bacillales</taxon>
        <taxon>Bacillaceae</taxon>
        <taxon>Heyndrickxia</taxon>
    </lineage>
</organism>
<dbReference type="PANTHER" id="PTHR34385">
    <property type="entry name" value="D-ALANYL-D-ALANINE CARBOXYPEPTIDASE"/>
    <property type="match status" value="1"/>
</dbReference>
<evidence type="ECO:0000256" key="2">
    <source>
        <dbReference type="SAM" id="SignalP"/>
    </source>
</evidence>
<comment type="caution">
    <text evidence="4">The sequence shown here is derived from an EMBL/GenBank/DDBJ whole genome shotgun (WGS) entry which is preliminary data.</text>
</comment>
<dbReference type="InterPro" id="IPR009045">
    <property type="entry name" value="Zn_M74/Hedgehog-like"/>
</dbReference>
<feature type="domain" description="D-alanyl-D-alanine carboxypeptidase-like core" evidence="3">
    <location>
        <begin position="110"/>
        <end position="238"/>
    </location>
</feature>
<dbReference type="Proteomes" id="UP001341444">
    <property type="component" value="Unassembled WGS sequence"/>
</dbReference>
<feature type="compositionally biased region" description="Polar residues" evidence="1">
    <location>
        <begin position="31"/>
        <end position="44"/>
    </location>
</feature>
<keyword evidence="2" id="KW-0732">Signal</keyword>
<accession>A0ABU6MLL9</accession>
<dbReference type="PROSITE" id="PS51257">
    <property type="entry name" value="PROKAR_LIPOPROTEIN"/>
    <property type="match status" value="1"/>
</dbReference>
<evidence type="ECO:0000259" key="3">
    <source>
        <dbReference type="Pfam" id="PF02557"/>
    </source>
</evidence>
<evidence type="ECO:0000313" key="4">
    <source>
        <dbReference type="EMBL" id="MED1205389.1"/>
    </source>
</evidence>
<feature type="chain" id="PRO_5047220457" evidence="2">
    <location>
        <begin position="21"/>
        <end position="262"/>
    </location>
</feature>
<feature type="region of interest" description="Disordered" evidence="1">
    <location>
        <begin position="24"/>
        <end position="44"/>
    </location>
</feature>
<dbReference type="Gene3D" id="3.30.1380.10">
    <property type="match status" value="1"/>
</dbReference>
<dbReference type="InterPro" id="IPR003709">
    <property type="entry name" value="VanY-like_core_dom"/>
</dbReference>
<dbReference type="EMBL" id="JARMAB010000032">
    <property type="protein sequence ID" value="MED1205389.1"/>
    <property type="molecule type" value="Genomic_DNA"/>
</dbReference>
<protein>
    <submittedName>
        <fullName evidence="4">M15 family metallopeptidase</fullName>
    </submittedName>
</protein>
<dbReference type="SUPFAM" id="SSF55166">
    <property type="entry name" value="Hedgehog/DD-peptidase"/>
    <property type="match status" value="1"/>
</dbReference>
<sequence length="262" mass="29621">MKKVLSISAIAFLLGGCSFAQHHNQTEKPKTGNQSNTIQSTANNGDNGLTLQSQYFNKVQKGKGHNTIENPANILALVNKDNYLPSDYAPKDLVRPNVAFSFGNADVEKAHMRKEAAVALAKMFNDAKKDGIILYAASGYRSYTRQMSVFKDEVDNSGQKQADQAVAIPGSSEHQTGLAMDITCQSEQFLLTDHFGEDKEGKWLMDNAHKYGFILRYPKNKINITHYEYEPWHYRYVGTKAANVMYQHDWTLEEYFEHVKKI</sequence>
<name>A0ABU6MLL9_9BACI</name>
<reference evidence="4 5" key="1">
    <citation type="submission" date="2023-03" db="EMBL/GenBank/DDBJ databases">
        <title>Bacillus Genome Sequencing.</title>
        <authorList>
            <person name="Dunlap C."/>
        </authorList>
    </citation>
    <scope>NUCLEOTIDE SEQUENCE [LARGE SCALE GENOMIC DNA]</scope>
    <source>
        <strain evidence="4 5">B-23453</strain>
    </source>
</reference>
<evidence type="ECO:0000313" key="5">
    <source>
        <dbReference type="Proteomes" id="UP001341444"/>
    </source>
</evidence>
<dbReference type="InterPro" id="IPR052179">
    <property type="entry name" value="DD-CPase-like"/>
</dbReference>
<feature type="signal peptide" evidence="2">
    <location>
        <begin position="1"/>
        <end position="20"/>
    </location>
</feature>
<proteinExistence type="predicted"/>
<dbReference type="CDD" id="cd14852">
    <property type="entry name" value="LD-carboxypeptidase"/>
    <property type="match status" value="1"/>
</dbReference>
<dbReference type="InterPro" id="IPR058193">
    <property type="entry name" value="VanY/YodJ_core_dom"/>
</dbReference>
<evidence type="ECO:0000256" key="1">
    <source>
        <dbReference type="SAM" id="MobiDB-lite"/>
    </source>
</evidence>
<gene>
    <name evidence="4" type="ORF">P4T90_20265</name>
</gene>